<protein>
    <submittedName>
        <fullName evidence="2">Uncharacterized protein</fullName>
    </submittedName>
</protein>
<accession>A0A1H6BQH6</accession>
<evidence type="ECO:0000313" key="2">
    <source>
        <dbReference type="EMBL" id="SEG62944.1"/>
    </source>
</evidence>
<dbReference type="RefSeq" id="WP_221405547.1">
    <property type="nucleotide sequence ID" value="NZ_FNUS01000011.1"/>
</dbReference>
<keyword evidence="3" id="KW-1185">Reference proteome</keyword>
<evidence type="ECO:0000256" key="1">
    <source>
        <dbReference type="SAM" id="Phobius"/>
    </source>
</evidence>
<dbReference type="EMBL" id="FNUS01000011">
    <property type="protein sequence ID" value="SEG62944.1"/>
    <property type="molecule type" value="Genomic_DNA"/>
</dbReference>
<keyword evidence="1" id="KW-0812">Transmembrane</keyword>
<gene>
    <name evidence="2" type="ORF">SAMN05421847_3024</name>
</gene>
<feature type="transmembrane region" description="Helical" evidence="1">
    <location>
        <begin position="31"/>
        <end position="52"/>
    </location>
</feature>
<reference evidence="3" key="1">
    <citation type="submission" date="2016-10" db="EMBL/GenBank/DDBJ databases">
        <authorList>
            <person name="Varghese N."/>
            <person name="Submissions S."/>
        </authorList>
    </citation>
    <scope>NUCLEOTIDE SEQUENCE [LARGE SCALE GENOMIC DNA]</scope>
    <source>
        <strain evidence="3">DSM 21580</strain>
    </source>
</reference>
<feature type="non-terminal residue" evidence="2">
    <location>
        <position position="1"/>
    </location>
</feature>
<evidence type="ECO:0000313" key="3">
    <source>
        <dbReference type="Proteomes" id="UP000236738"/>
    </source>
</evidence>
<dbReference type="AlphaFoldDB" id="A0A1H6BQH6"/>
<sequence length="81" mass="9519">HTKNLIILSGKKYFLKKSFCNETNKYFINKGMLLIGLRILLFIFLIIPYFGFAQKKGWDSAIKNDIYIEKGASVYFFRSKL</sequence>
<keyword evidence="1" id="KW-1133">Transmembrane helix</keyword>
<organism evidence="2 3">
    <name type="scientific">Halpernia humi</name>
    <dbReference type="NCBI Taxonomy" id="493375"/>
    <lineage>
        <taxon>Bacteria</taxon>
        <taxon>Pseudomonadati</taxon>
        <taxon>Bacteroidota</taxon>
        <taxon>Flavobacteriia</taxon>
        <taxon>Flavobacteriales</taxon>
        <taxon>Weeksellaceae</taxon>
        <taxon>Chryseobacterium group</taxon>
        <taxon>Halpernia</taxon>
    </lineage>
</organism>
<name>A0A1H6BQH6_9FLAO</name>
<keyword evidence="1" id="KW-0472">Membrane</keyword>
<dbReference type="Proteomes" id="UP000236738">
    <property type="component" value="Unassembled WGS sequence"/>
</dbReference>
<proteinExistence type="predicted"/>